<keyword evidence="2" id="KW-0233">DNA recombination</keyword>
<evidence type="ECO:0000256" key="2">
    <source>
        <dbReference type="ARBA" id="ARBA00023172"/>
    </source>
</evidence>
<protein>
    <recommendedName>
        <fullName evidence="6">Tyr recombinase domain-containing protein</fullName>
    </recommendedName>
</protein>
<dbReference type="PROSITE" id="PS51898">
    <property type="entry name" value="TYR_RECOMBINASE"/>
    <property type="match status" value="1"/>
</dbReference>
<evidence type="ECO:0000256" key="1">
    <source>
        <dbReference type="ARBA" id="ARBA00023125"/>
    </source>
</evidence>
<evidence type="ECO:0000313" key="5">
    <source>
        <dbReference type="EMBL" id="GAG11189.1"/>
    </source>
</evidence>
<sequence>MSSGVIEDFLKRKSSKEGTKRVYRIILKGYFKCLGVKEEDIDYYFKSGRSYTEDIWAYADYIKEKAPKTQQYHLACVKVFLERYDVELKKRNWQDIYTRNGIRGAKPVFQKRTPNNADMKKILSHGDIKSRTLFVFACNTGMRIEEVLSLTFADIDMDNCHARIKGELAKNHRPRDTFFTPEAKELLEEWKKERSRYLLVSYKKSHFLREHLRKLGYKVEQKHDSWYITKDGRQLSKEDIIDLDPRVFPFNYDNAAVIWHNLLENAG</sequence>
<organism evidence="5">
    <name type="scientific">marine sediment metagenome</name>
    <dbReference type="NCBI Taxonomy" id="412755"/>
    <lineage>
        <taxon>unclassified sequences</taxon>
        <taxon>metagenomes</taxon>
        <taxon>ecological metagenomes</taxon>
    </lineage>
</organism>
<evidence type="ECO:0008006" key="6">
    <source>
        <dbReference type="Google" id="ProtNLM"/>
    </source>
</evidence>
<dbReference type="InterPro" id="IPR044068">
    <property type="entry name" value="CB"/>
</dbReference>
<keyword evidence="1" id="KW-0238">DNA-binding</keyword>
<dbReference type="InterPro" id="IPR002104">
    <property type="entry name" value="Integrase_catalytic"/>
</dbReference>
<dbReference type="PANTHER" id="PTHR30349">
    <property type="entry name" value="PHAGE INTEGRASE-RELATED"/>
    <property type="match status" value="1"/>
</dbReference>
<name>X0UZC4_9ZZZZ</name>
<dbReference type="Gene3D" id="1.10.443.10">
    <property type="entry name" value="Intergrase catalytic core"/>
    <property type="match status" value="1"/>
</dbReference>
<proteinExistence type="predicted"/>
<dbReference type="AlphaFoldDB" id="X0UZC4"/>
<dbReference type="GO" id="GO:0006310">
    <property type="term" value="P:DNA recombination"/>
    <property type="evidence" value="ECO:0007669"/>
    <property type="project" value="UniProtKB-KW"/>
</dbReference>
<dbReference type="GO" id="GO:0015074">
    <property type="term" value="P:DNA integration"/>
    <property type="evidence" value="ECO:0007669"/>
    <property type="project" value="InterPro"/>
</dbReference>
<dbReference type="GO" id="GO:0003677">
    <property type="term" value="F:DNA binding"/>
    <property type="evidence" value="ECO:0007669"/>
    <property type="project" value="UniProtKB-KW"/>
</dbReference>
<dbReference type="PROSITE" id="PS51900">
    <property type="entry name" value="CB"/>
    <property type="match status" value="1"/>
</dbReference>
<dbReference type="Pfam" id="PF00589">
    <property type="entry name" value="Phage_integrase"/>
    <property type="match status" value="1"/>
</dbReference>
<dbReference type="InterPro" id="IPR013762">
    <property type="entry name" value="Integrase-like_cat_sf"/>
</dbReference>
<evidence type="ECO:0000259" key="3">
    <source>
        <dbReference type="PROSITE" id="PS51898"/>
    </source>
</evidence>
<dbReference type="InterPro" id="IPR050090">
    <property type="entry name" value="Tyrosine_recombinase_XerCD"/>
</dbReference>
<feature type="domain" description="Tyr recombinase" evidence="3">
    <location>
        <begin position="108"/>
        <end position="267"/>
    </location>
</feature>
<evidence type="ECO:0000259" key="4">
    <source>
        <dbReference type="PROSITE" id="PS51900"/>
    </source>
</evidence>
<dbReference type="InterPro" id="IPR011010">
    <property type="entry name" value="DNA_brk_join_enz"/>
</dbReference>
<dbReference type="PANTHER" id="PTHR30349:SF41">
    <property type="entry name" value="INTEGRASE_RECOMBINASE PROTEIN MJ0367-RELATED"/>
    <property type="match status" value="1"/>
</dbReference>
<gene>
    <name evidence="5" type="ORF">S01H1_33452</name>
</gene>
<dbReference type="SUPFAM" id="SSF56349">
    <property type="entry name" value="DNA breaking-rejoining enzymes"/>
    <property type="match status" value="1"/>
</dbReference>
<feature type="non-terminal residue" evidence="5">
    <location>
        <position position="267"/>
    </location>
</feature>
<reference evidence="5" key="1">
    <citation type="journal article" date="2014" name="Front. Microbiol.">
        <title>High frequency of phylogenetically diverse reductive dehalogenase-homologous genes in deep subseafloor sedimentary metagenomes.</title>
        <authorList>
            <person name="Kawai M."/>
            <person name="Futagami T."/>
            <person name="Toyoda A."/>
            <person name="Takaki Y."/>
            <person name="Nishi S."/>
            <person name="Hori S."/>
            <person name="Arai W."/>
            <person name="Tsubouchi T."/>
            <person name="Morono Y."/>
            <person name="Uchiyama I."/>
            <person name="Ito T."/>
            <person name="Fujiyama A."/>
            <person name="Inagaki F."/>
            <person name="Takami H."/>
        </authorList>
    </citation>
    <scope>NUCLEOTIDE SEQUENCE</scope>
    <source>
        <strain evidence="5">Expedition CK06-06</strain>
    </source>
</reference>
<dbReference type="EMBL" id="BARS01020770">
    <property type="protein sequence ID" value="GAG11189.1"/>
    <property type="molecule type" value="Genomic_DNA"/>
</dbReference>
<comment type="caution">
    <text evidence="5">The sequence shown here is derived from an EMBL/GenBank/DDBJ whole genome shotgun (WGS) entry which is preliminary data.</text>
</comment>
<feature type="domain" description="Core-binding (CB)" evidence="4">
    <location>
        <begin position="1"/>
        <end position="85"/>
    </location>
</feature>
<accession>X0UZC4</accession>
<dbReference type="CDD" id="cd00397">
    <property type="entry name" value="DNA_BRE_C"/>
    <property type="match status" value="1"/>
</dbReference>